<dbReference type="AlphaFoldDB" id="A0A1G8R296"/>
<dbReference type="FunFam" id="3.40.190.290:FF:000001">
    <property type="entry name" value="Transcriptional regulator, LysR family"/>
    <property type="match status" value="1"/>
</dbReference>
<keyword evidence="7" id="KW-1185">Reference proteome</keyword>
<dbReference type="Gene3D" id="1.10.10.10">
    <property type="entry name" value="Winged helix-like DNA-binding domain superfamily/Winged helix DNA-binding domain"/>
    <property type="match status" value="1"/>
</dbReference>
<dbReference type="SUPFAM" id="SSF46785">
    <property type="entry name" value="Winged helix' DNA-binding domain"/>
    <property type="match status" value="1"/>
</dbReference>
<evidence type="ECO:0000256" key="3">
    <source>
        <dbReference type="ARBA" id="ARBA00023125"/>
    </source>
</evidence>
<dbReference type="PANTHER" id="PTHR30537">
    <property type="entry name" value="HTH-TYPE TRANSCRIPTIONAL REGULATOR"/>
    <property type="match status" value="1"/>
</dbReference>
<evidence type="ECO:0000259" key="5">
    <source>
        <dbReference type="PROSITE" id="PS50931"/>
    </source>
</evidence>
<keyword evidence="4" id="KW-0804">Transcription</keyword>
<dbReference type="FunFam" id="1.10.10.10:FF:000001">
    <property type="entry name" value="LysR family transcriptional regulator"/>
    <property type="match status" value="1"/>
</dbReference>
<evidence type="ECO:0000256" key="1">
    <source>
        <dbReference type="ARBA" id="ARBA00009437"/>
    </source>
</evidence>
<dbReference type="OrthoDB" id="9786526at2"/>
<dbReference type="InterPro" id="IPR000847">
    <property type="entry name" value="LysR_HTH_N"/>
</dbReference>
<dbReference type="Gene3D" id="3.40.190.290">
    <property type="match status" value="1"/>
</dbReference>
<sequence length="306" mass="33814">MDRLEAMRTFVAVVEEGSFTRAAERLGHSPQLASKYVSQLEQSLGTRLLNRTTRRVNLTEAGGGYYQRAQQVLVEIEEMESQLGELQHRPRGLLRISAPVSFASRHLPRLLSDFRKAYPQVQIDLHLNDRRVDIVEEGFDVALRIGQLKDSSMIARKIAPINLVLVASPDYLAEHGTPRTPGELAQHQFLKYSYSDDNIPLDKRDGARMKESGISCNNGDVLVEAAVQGAGIALQPTFIAAPAIANGSLVTLMHDHIPPPMGLYAIYAHRQLLASKVRCFIDFIDGYFGSPPAWDQGLALKSTAPS</sequence>
<comment type="similarity">
    <text evidence="1">Belongs to the LysR transcriptional regulatory family.</text>
</comment>
<dbReference type="PANTHER" id="PTHR30537:SF5">
    <property type="entry name" value="HTH-TYPE TRANSCRIPTIONAL ACTIVATOR TTDR-RELATED"/>
    <property type="match status" value="1"/>
</dbReference>
<evidence type="ECO:0000313" key="6">
    <source>
        <dbReference type="EMBL" id="SDJ11106.1"/>
    </source>
</evidence>
<dbReference type="SUPFAM" id="SSF53850">
    <property type="entry name" value="Periplasmic binding protein-like II"/>
    <property type="match status" value="1"/>
</dbReference>
<gene>
    <name evidence="6" type="ORF">SAMN04488540_10535</name>
</gene>
<dbReference type="Proteomes" id="UP000199527">
    <property type="component" value="Unassembled WGS sequence"/>
</dbReference>
<keyword evidence="3 6" id="KW-0238">DNA-binding</keyword>
<dbReference type="Pfam" id="PF03466">
    <property type="entry name" value="LysR_substrate"/>
    <property type="match status" value="1"/>
</dbReference>
<dbReference type="InterPro" id="IPR036388">
    <property type="entry name" value="WH-like_DNA-bd_sf"/>
</dbReference>
<dbReference type="Pfam" id="PF00126">
    <property type="entry name" value="HTH_1"/>
    <property type="match status" value="1"/>
</dbReference>
<accession>A0A1G8R296</accession>
<name>A0A1G8R296_9GAMM</name>
<proteinExistence type="inferred from homology"/>
<protein>
    <submittedName>
        <fullName evidence="6">DNA-binding transcriptional regulator, LysR family</fullName>
    </submittedName>
</protein>
<dbReference type="GO" id="GO:0003700">
    <property type="term" value="F:DNA-binding transcription factor activity"/>
    <property type="evidence" value="ECO:0007669"/>
    <property type="project" value="InterPro"/>
</dbReference>
<evidence type="ECO:0000256" key="2">
    <source>
        <dbReference type="ARBA" id="ARBA00023015"/>
    </source>
</evidence>
<organism evidence="6 7">
    <name type="scientific">Ferrimonas sediminum</name>
    <dbReference type="NCBI Taxonomy" id="718193"/>
    <lineage>
        <taxon>Bacteria</taxon>
        <taxon>Pseudomonadati</taxon>
        <taxon>Pseudomonadota</taxon>
        <taxon>Gammaproteobacteria</taxon>
        <taxon>Alteromonadales</taxon>
        <taxon>Ferrimonadaceae</taxon>
        <taxon>Ferrimonas</taxon>
    </lineage>
</organism>
<dbReference type="RefSeq" id="WP_090364508.1">
    <property type="nucleotide sequence ID" value="NZ_FNEM01000005.1"/>
</dbReference>
<dbReference type="InterPro" id="IPR036390">
    <property type="entry name" value="WH_DNA-bd_sf"/>
</dbReference>
<dbReference type="GO" id="GO:0043565">
    <property type="term" value="F:sequence-specific DNA binding"/>
    <property type="evidence" value="ECO:0007669"/>
    <property type="project" value="TreeGrafter"/>
</dbReference>
<feature type="domain" description="HTH lysR-type" evidence="5">
    <location>
        <begin position="1"/>
        <end position="59"/>
    </location>
</feature>
<dbReference type="InterPro" id="IPR005119">
    <property type="entry name" value="LysR_subst-bd"/>
</dbReference>
<dbReference type="EMBL" id="FNEM01000005">
    <property type="protein sequence ID" value="SDJ11106.1"/>
    <property type="molecule type" value="Genomic_DNA"/>
</dbReference>
<dbReference type="CDD" id="cd08422">
    <property type="entry name" value="PBP2_CrgA_like"/>
    <property type="match status" value="1"/>
</dbReference>
<keyword evidence="2" id="KW-0805">Transcription regulation</keyword>
<dbReference type="GO" id="GO:0006351">
    <property type="term" value="P:DNA-templated transcription"/>
    <property type="evidence" value="ECO:0007669"/>
    <property type="project" value="TreeGrafter"/>
</dbReference>
<dbReference type="PROSITE" id="PS50931">
    <property type="entry name" value="HTH_LYSR"/>
    <property type="match status" value="1"/>
</dbReference>
<dbReference type="InterPro" id="IPR058163">
    <property type="entry name" value="LysR-type_TF_proteobact-type"/>
</dbReference>
<reference evidence="7" key="1">
    <citation type="submission" date="2016-10" db="EMBL/GenBank/DDBJ databases">
        <authorList>
            <person name="Varghese N."/>
            <person name="Submissions S."/>
        </authorList>
    </citation>
    <scope>NUCLEOTIDE SEQUENCE [LARGE SCALE GENOMIC DNA]</scope>
    <source>
        <strain evidence="7">DSM 23317</strain>
    </source>
</reference>
<evidence type="ECO:0000256" key="4">
    <source>
        <dbReference type="ARBA" id="ARBA00023163"/>
    </source>
</evidence>
<evidence type="ECO:0000313" key="7">
    <source>
        <dbReference type="Proteomes" id="UP000199527"/>
    </source>
</evidence>